<reference evidence="7 8" key="1">
    <citation type="journal article" date="2020" name="bioRxiv">
        <title>Sequence and annotation of 42 cannabis genomes reveals extensive copy number variation in cannabinoid synthesis and pathogen resistance genes.</title>
        <authorList>
            <person name="Mckernan K.J."/>
            <person name="Helbert Y."/>
            <person name="Kane L.T."/>
            <person name="Ebling H."/>
            <person name="Zhang L."/>
            <person name="Liu B."/>
            <person name="Eaton Z."/>
            <person name="Mclaughlin S."/>
            <person name="Kingan S."/>
            <person name="Baybayan P."/>
            <person name="Concepcion G."/>
            <person name="Jordan M."/>
            <person name="Riva A."/>
            <person name="Barbazuk W."/>
            <person name="Harkins T."/>
        </authorList>
    </citation>
    <scope>NUCLEOTIDE SEQUENCE [LARGE SCALE GENOMIC DNA]</scope>
    <source>
        <strain evidence="8">cv. Jamaican Lion 4</strain>
        <tissue evidence="7">Leaf</tissue>
    </source>
</reference>
<dbReference type="GO" id="GO:0005509">
    <property type="term" value="F:calcium ion binding"/>
    <property type="evidence" value="ECO:0007669"/>
    <property type="project" value="InterPro"/>
</dbReference>
<dbReference type="GO" id="GO:0005737">
    <property type="term" value="C:cytoplasm"/>
    <property type="evidence" value="ECO:0007669"/>
    <property type="project" value="UniProtKB-ARBA"/>
</dbReference>
<keyword evidence="5" id="KW-0472">Membrane</keyword>
<sequence>MVLHILLLVILFIVGLFNLYFYVPTKKIYVWIQSLFISTNSSGRSTSASSKTSIDKSLLSPNKEKKMVNNNRKDELRKVFSTFDKNSDGFITKQELMESLRNIRIFMTEKEVEEMVLKLDANGDGLIDFEEFGLLCESMTGGGGGEQGKEEVNGNESLFENEEDLKEAFDVFDRDKDGRISVEELGSILSSLGLKEGKKMENCKEMIKKVDMDGDGMVNFEEFKSMMKSGGQLLLPSSC</sequence>
<keyword evidence="4" id="KW-0106">Calcium</keyword>
<dbReference type="Proteomes" id="UP000525078">
    <property type="component" value="Unassembled WGS sequence"/>
</dbReference>
<dbReference type="SMART" id="SM00054">
    <property type="entry name" value="EFh"/>
    <property type="match status" value="4"/>
</dbReference>
<accession>A0A7J6HC26</accession>
<dbReference type="EMBL" id="JAATIP010000020">
    <property type="protein sequence ID" value="KAF4392039.1"/>
    <property type="molecule type" value="Genomic_DNA"/>
</dbReference>
<dbReference type="SUPFAM" id="SSF47473">
    <property type="entry name" value="EF-hand"/>
    <property type="match status" value="1"/>
</dbReference>
<evidence type="ECO:0000256" key="5">
    <source>
        <dbReference type="SAM" id="Phobius"/>
    </source>
</evidence>
<dbReference type="PROSITE" id="PS50222">
    <property type="entry name" value="EF_HAND_2"/>
    <property type="match status" value="4"/>
</dbReference>
<dbReference type="AlphaFoldDB" id="A0A7J6HC26"/>
<gene>
    <name evidence="7" type="ORF">F8388_004368</name>
</gene>
<dbReference type="InterPro" id="IPR011992">
    <property type="entry name" value="EF-hand-dom_pair"/>
</dbReference>
<organism evidence="7 8">
    <name type="scientific">Cannabis sativa</name>
    <name type="common">Hemp</name>
    <name type="synonym">Marijuana</name>
    <dbReference type="NCBI Taxonomy" id="3483"/>
    <lineage>
        <taxon>Eukaryota</taxon>
        <taxon>Viridiplantae</taxon>
        <taxon>Streptophyta</taxon>
        <taxon>Embryophyta</taxon>
        <taxon>Tracheophyta</taxon>
        <taxon>Spermatophyta</taxon>
        <taxon>Magnoliopsida</taxon>
        <taxon>eudicotyledons</taxon>
        <taxon>Gunneridae</taxon>
        <taxon>Pentapetalae</taxon>
        <taxon>rosids</taxon>
        <taxon>fabids</taxon>
        <taxon>Rosales</taxon>
        <taxon>Cannabaceae</taxon>
        <taxon>Cannabis</taxon>
    </lineage>
</organism>
<evidence type="ECO:0000313" key="7">
    <source>
        <dbReference type="EMBL" id="KAF4392039.1"/>
    </source>
</evidence>
<evidence type="ECO:0000256" key="1">
    <source>
        <dbReference type="ARBA" id="ARBA00003291"/>
    </source>
</evidence>
<keyword evidence="3" id="KW-0677">Repeat</keyword>
<evidence type="ECO:0000259" key="6">
    <source>
        <dbReference type="PROSITE" id="PS50222"/>
    </source>
</evidence>
<dbReference type="Pfam" id="PF13499">
    <property type="entry name" value="EF-hand_7"/>
    <property type="match status" value="2"/>
</dbReference>
<dbReference type="CDD" id="cd00051">
    <property type="entry name" value="EFh"/>
    <property type="match status" value="2"/>
</dbReference>
<feature type="domain" description="EF-hand" evidence="6">
    <location>
        <begin position="160"/>
        <end position="195"/>
    </location>
</feature>
<feature type="domain" description="EF-hand" evidence="6">
    <location>
        <begin position="107"/>
        <end position="142"/>
    </location>
</feature>
<proteinExistence type="predicted"/>
<keyword evidence="5" id="KW-0812">Transmembrane</keyword>
<feature type="transmembrane region" description="Helical" evidence="5">
    <location>
        <begin position="6"/>
        <end position="23"/>
    </location>
</feature>
<feature type="domain" description="EF-hand" evidence="6">
    <location>
        <begin position="198"/>
        <end position="233"/>
    </location>
</feature>
<dbReference type="Gene3D" id="1.10.238.10">
    <property type="entry name" value="EF-hand"/>
    <property type="match status" value="2"/>
</dbReference>
<feature type="domain" description="EF-hand" evidence="6">
    <location>
        <begin position="71"/>
        <end position="106"/>
    </location>
</feature>
<comment type="function">
    <text evidence="1">Potential calcium sensor.</text>
</comment>
<keyword evidence="2" id="KW-0479">Metal-binding</keyword>
<dbReference type="InterPro" id="IPR002048">
    <property type="entry name" value="EF_hand_dom"/>
</dbReference>
<evidence type="ECO:0000256" key="3">
    <source>
        <dbReference type="ARBA" id="ARBA00022737"/>
    </source>
</evidence>
<protein>
    <recommendedName>
        <fullName evidence="6">EF-hand domain-containing protein</fullName>
    </recommendedName>
</protein>
<evidence type="ECO:0000256" key="2">
    <source>
        <dbReference type="ARBA" id="ARBA00022723"/>
    </source>
</evidence>
<dbReference type="FunFam" id="1.10.238.10:FF:000089">
    <property type="entry name" value="calmodulin-like protein 3"/>
    <property type="match status" value="1"/>
</dbReference>
<dbReference type="PROSITE" id="PS00018">
    <property type="entry name" value="EF_HAND_1"/>
    <property type="match status" value="4"/>
</dbReference>
<dbReference type="InterPro" id="IPR018247">
    <property type="entry name" value="EF_Hand_1_Ca_BS"/>
</dbReference>
<comment type="caution">
    <text evidence="7">The sequence shown here is derived from an EMBL/GenBank/DDBJ whole genome shotgun (WGS) entry which is preliminary data.</text>
</comment>
<name>A0A7J6HC26_CANSA</name>
<dbReference type="InterPro" id="IPR039647">
    <property type="entry name" value="EF_hand_pair_protein_CML-like"/>
</dbReference>
<evidence type="ECO:0000256" key="4">
    <source>
        <dbReference type="ARBA" id="ARBA00022837"/>
    </source>
</evidence>
<evidence type="ECO:0000313" key="8">
    <source>
        <dbReference type="Proteomes" id="UP000525078"/>
    </source>
</evidence>
<keyword evidence="5" id="KW-1133">Transmembrane helix</keyword>
<dbReference type="FunFam" id="1.10.238.10:FF:000003">
    <property type="entry name" value="Calmodulin A"/>
    <property type="match status" value="1"/>
</dbReference>
<dbReference type="PANTHER" id="PTHR10891">
    <property type="entry name" value="EF-HAND CALCIUM-BINDING DOMAIN CONTAINING PROTEIN"/>
    <property type="match status" value="1"/>
</dbReference>